<evidence type="ECO:0000259" key="2">
    <source>
        <dbReference type="Pfam" id="PF03787"/>
    </source>
</evidence>
<dbReference type="Proteomes" id="UP000238358">
    <property type="component" value="Chromosome"/>
</dbReference>
<dbReference type="CDD" id="cd09726">
    <property type="entry name" value="RAMP_I_III"/>
    <property type="match status" value="2"/>
</dbReference>
<name>A0A2S0M7U8_MEGEL</name>
<keyword evidence="1" id="KW-0051">Antiviral defense</keyword>
<sequence>MVLVMVCPPCEKGDGHEGGRSMKQMANIVKKVIFKVPVTLKSPLRIGCGYDDGITDLLVLKAADGRPLVPATSLAGVLRQQVRELYDERLADFCFGQIDDSKKAKPEIGQSRVYVDDLILDIDGEGYLHRDGVAIDDYTGIGIDGAKFDYEAVDRGASGVVQLEITLRAADVEEAQAFDASVFRHTDAVDFWDDFNKTLADIFYTGIHVGSLTAKGFGLLASDSKDVPFYTFDFSKPGEFYKWLDYLDAGQQADYQLPVSPIPYQAESVQYPEDTLVMDMQFGLKSSLLVRDYNAGGPSDLSVISVQMKNHNDFVIPGTTLKGVIRHRAQGLLRKIFSDPERWQDFINHLMGYANESKGVGQQSHLMVHEAYIPSSQVRLHKQTRNRIDRLIGGTIEGALFSEAPIWRNKDFLAPVHFKWSVKKCQDREAGLLFLVMRDLWMGNVPIGGGAAIGRGVLQGQRCHLRFKQWDIVLEGDGEHALSIQGMQKGQEATPQQCMDFLEQCVAEIGR</sequence>
<accession>A0A2S0M7U8</accession>
<evidence type="ECO:0000313" key="3">
    <source>
        <dbReference type="EMBL" id="AVO27492.1"/>
    </source>
</evidence>
<reference evidence="3 4" key="1">
    <citation type="journal article" date="2018" name="Genome Announc.">
        <title>Complete genomes of two Megasphaera elsdenii strains, NCIMB 702410 and ATCC 25940.</title>
        <authorList>
            <person name="Hatmaker E.A."/>
            <person name="O'Dell K."/>
            <person name="Riley L.A."/>
            <person name="Klingeman D.M."/>
            <person name="Guss A.M."/>
        </authorList>
    </citation>
    <scope>NUCLEOTIDE SEQUENCE [LARGE SCALE GENOMIC DNA]</scope>
    <source>
        <strain evidence="3 4">NCIMB702410</strain>
    </source>
</reference>
<dbReference type="AlphaFoldDB" id="A0A2S0M7U8"/>
<dbReference type="Pfam" id="PF03787">
    <property type="entry name" value="RAMPs"/>
    <property type="match status" value="2"/>
</dbReference>
<proteinExistence type="predicted"/>
<evidence type="ECO:0000256" key="1">
    <source>
        <dbReference type="ARBA" id="ARBA00023118"/>
    </source>
</evidence>
<gene>
    <name evidence="3" type="ORF">C6Y28_07700</name>
</gene>
<feature type="domain" description="CRISPR type III-associated protein" evidence="2">
    <location>
        <begin position="302"/>
        <end position="458"/>
    </location>
</feature>
<evidence type="ECO:0000313" key="4">
    <source>
        <dbReference type="Proteomes" id="UP000238358"/>
    </source>
</evidence>
<dbReference type="InterPro" id="IPR005537">
    <property type="entry name" value="RAMP_III_fam"/>
</dbReference>
<feature type="domain" description="CRISPR type III-associated protein" evidence="2">
    <location>
        <begin position="39"/>
        <end position="220"/>
    </location>
</feature>
<dbReference type="GO" id="GO:0051607">
    <property type="term" value="P:defense response to virus"/>
    <property type="evidence" value="ECO:0007669"/>
    <property type="project" value="UniProtKB-KW"/>
</dbReference>
<dbReference type="InterPro" id="IPR052216">
    <property type="entry name" value="CRISPR_Csm3_endoribonuclease"/>
</dbReference>
<organism evidence="3 4">
    <name type="scientific">Megasphaera elsdenii</name>
    <dbReference type="NCBI Taxonomy" id="907"/>
    <lineage>
        <taxon>Bacteria</taxon>
        <taxon>Bacillati</taxon>
        <taxon>Bacillota</taxon>
        <taxon>Negativicutes</taxon>
        <taxon>Veillonellales</taxon>
        <taxon>Veillonellaceae</taxon>
        <taxon>Megasphaera</taxon>
    </lineage>
</organism>
<dbReference type="PANTHER" id="PTHR35579:SF6">
    <property type="entry name" value="DUF324 DOMAIN-CONTAINING PROTEIN"/>
    <property type="match status" value="1"/>
</dbReference>
<protein>
    <recommendedName>
        <fullName evidence="2">CRISPR type III-associated protein domain-containing protein</fullName>
    </recommendedName>
</protein>
<dbReference type="PANTHER" id="PTHR35579">
    <property type="entry name" value="CRISPR SYSTEM CMS ENDORIBONUCLEASE CSM3"/>
    <property type="match status" value="1"/>
</dbReference>
<dbReference type="EMBL" id="CP027569">
    <property type="protein sequence ID" value="AVO27492.1"/>
    <property type="molecule type" value="Genomic_DNA"/>
</dbReference>